<feature type="compositionally biased region" description="Polar residues" evidence="2">
    <location>
        <begin position="1082"/>
        <end position="1092"/>
    </location>
</feature>
<dbReference type="Gene3D" id="3.30.379.10">
    <property type="entry name" value="Chitobiase/beta-hexosaminidase domain 2-like"/>
    <property type="match status" value="1"/>
</dbReference>
<dbReference type="InterPro" id="IPR031355">
    <property type="entry name" value="YBL010C/LAA2-like"/>
</dbReference>
<dbReference type="GO" id="GO:0016787">
    <property type="term" value="F:hydrolase activity"/>
    <property type="evidence" value="ECO:0007669"/>
    <property type="project" value="UniProtKB-KW"/>
</dbReference>
<sequence>MIDLLPFATIALATGATAIGQKSSINFDNNGYPLAANGSSVQLVADRADWPAVLRVMDDLAIDFGRVTGTNGTSSLLNGTASTSTLNSSMIYNITGRPFGVSSGGEIVGGTIIAGTIGRSSIIDQLAKGGKIDISNINGTWEAYTSSIVPDPMPGIAQALVVAGSDRRGTVYGLYSISEQIGVSPWSWWADSLPQKHDTIYASNATVVQTSPSVKYRGFFLNDEAPALTGYIDAKYPRGKYGPGFGADFYHAVFELLLRLRANYLWPAQWNSMFNVDDPRSQALADEYGIVMGTSHTEPMMRATKEWGVFGHGPWQWNTNNDSIYPFFVEGAERTKPYEGVITMGMRGFGDTALTADNEIALLESVVAAQTDILAKIWGNDSVQNPDVVPQMWCLYNEVQGYYEDGMTVPDWVTLLWADDNWGNNRRLPLQNETTRSGGAGVYYHFDLVGGPRSYKWINTIQLQKTWEQMHLAYERQARRIWIVNVGDLKPLELPISHFFDLAYDISLWDKNSVQTWLEMWAAREFGQDVAQNTAKLMQNYSMAAGRRKYELVDPTTYSILNYNEAETVLQQWKDMQTSAKAIMDSLPVDAQVSFFEMIYHPVTAGYVFYDIMISTAKNRLYAKQGRNVANTIAKHVQNRFLEDRKLTEQYNNQLDGKWNHMMDQPHIGYEYWQQPMRQALPALQYNMPSERSVVGDMAVSIQGSNASVPGDDMWHTLSSNMLTMSPFDPYGPSAQWIDIYSVGTNDVDWTITANASFVHISTTSGRLTTDGASDSRVWATFDWDACPEGSGSVLLKISSTQNNASQSLSQTQHATQYSMPQLLLPYNHNRVPGSFNNGFVESSGHISIELEHYSSTTNNNDVHYEIVPGLSRTVSGITLFPVTADSQTTATGPQLSYNIYTFSNSTPGSVVNITIVTTPSLNTNPTRPLRYAIQFDGQDVKSVQYVIDQPKGANPVGWAQAAADNAWKSTTKFTYSGAGEHELKLWALEPGVVFNTAWIDLGGIKSTRDGATRRVRMAGASVCHSDSASNLVHCLQHIRAETHPTMSGPTVPKINTADVQGQDVVSNSSDDHFSSADEGTPNPNRLSSTHGSPIPITRVERVDDKAAHGEVPGTPAYEQRLKDAVPDELEIVPEGRRPRSGTQSRSRSHSNLSVSSRPNTPGGSPVPKLVVERIDNKPAHGEVVGTPAHEMRMADAIPDEVRTAPPEARDGQNGSASQVDPEDSQAFFKSMWESEPEEKQVTQAQNIEQDEPSNDEDEEDDGFGDDFDEFAEGGEVDDFGDFDEAEPETPTAPPQEPEYTTSSIPSTLAGLPPLDVKLDLTGSHLQDTITPYLDLIFPDSNAPPPASSLPPLDMSNSSPFLSDRSLSLWQQLVSPPPMQPPNWTRSKIRRLFLVSLGVPVDLDEILPPSKQKRLVLPNINLTSPRASTAQLQRLKDGANDSSTSVDSKTGERRKGGLKRSGTVKGPPPPPDFDSNRAMLICRTTEEALKNLDDQDLRDHVFTLEILIREANKVHEYWLQRNDDALKEKEALEGVIENLVGFVKGRRGK</sequence>
<organism evidence="4 5">
    <name type="scientific">Pseudocercospora musae</name>
    <dbReference type="NCBI Taxonomy" id="113226"/>
    <lineage>
        <taxon>Eukaryota</taxon>
        <taxon>Fungi</taxon>
        <taxon>Dikarya</taxon>
        <taxon>Ascomycota</taxon>
        <taxon>Pezizomycotina</taxon>
        <taxon>Dothideomycetes</taxon>
        <taxon>Dothideomycetidae</taxon>
        <taxon>Mycosphaerellales</taxon>
        <taxon>Mycosphaerellaceae</taxon>
        <taxon>Pseudocercospora</taxon>
    </lineage>
</organism>
<dbReference type="STRING" id="113226.A0A139IRP0"/>
<evidence type="ECO:0000259" key="3">
    <source>
        <dbReference type="Pfam" id="PF17829"/>
    </source>
</evidence>
<dbReference type="PANTHER" id="PTHR37842:SF2">
    <property type="entry name" value="GYLCOSYL HYDROLASE 115 C-TERMINAL DOMAIN-CONTAINING PROTEIN"/>
    <property type="match status" value="1"/>
</dbReference>
<protein>
    <recommendedName>
        <fullName evidence="3">Gylcosyl hydrolase 115 C-terminal domain-containing protein</fullName>
    </recommendedName>
</protein>
<dbReference type="EMBL" id="LFZO01000023">
    <property type="protein sequence ID" value="KXT17262.1"/>
    <property type="molecule type" value="Genomic_DNA"/>
</dbReference>
<dbReference type="PANTHER" id="PTHR37842">
    <property type="match status" value="1"/>
</dbReference>
<proteinExistence type="predicted"/>
<evidence type="ECO:0000256" key="1">
    <source>
        <dbReference type="ARBA" id="ARBA00022801"/>
    </source>
</evidence>
<feature type="region of interest" description="Disordered" evidence="2">
    <location>
        <begin position="1204"/>
        <end position="1309"/>
    </location>
</feature>
<dbReference type="Pfam" id="PF17829">
    <property type="entry name" value="GH115_C"/>
    <property type="match status" value="1"/>
</dbReference>
<dbReference type="Proteomes" id="UP000073492">
    <property type="component" value="Unassembled WGS sequence"/>
</dbReference>
<feature type="compositionally biased region" description="Basic and acidic residues" evidence="2">
    <location>
        <begin position="1099"/>
        <end position="1109"/>
    </location>
</feature>
<dbReference type="Pfam" id="PF17104">
    <property type="entry name" value="YBL010C_LAA2"/>
    <property type="match status" value="1"/>
</dbReference>
<comment type="caution">
    <text evidence="4">The sequence shown here is derived from an EMBL/GenBank/DDBJ whole genome shotgun (WGS) entry which is preliminary data.</text>
</comment>
<feature type="domain" description="Gylcosyl hydrolase 115 C-terminal" evidence="3">
    <location>
        <begin position="839"/>
        <end position="1008"/>
    </location>
</feature>
<dbReference type="Gene3D" id="3.20.20.520">
    <property type="entry name" value="Glycosyl hydrolase family 115"/>
    <property type="match status" value="1"/>
</dbReference>
<dbReference type="Gene3D" id="2.60.120.1620">
    <property type="match status" value="1"/>
</dbReference>
<evidence type="ECO:0000256" key="2">
    <source>
        <dbReference type="SAM" id="MobiDB-lite"/>
    </source>
</evidence>
<gene>
    <name evidence="4" type="ORF">AC579_5809</name>
</gene>
<reference evidence="4 5" key="1">
    <citation type="submission" date="2015-07" db="EMBL/GenBank/DDBJ databases">
        <title>Comparative genomics of the Sigatoka disease complex on banana suggests a link between parallel evolutionary changes in Pseudocercospora fijiensis and Pseudocercospora eumusae and increased virulence on the banana host.</title>
        <authorList>
            <person name="Chang T.-C."/>
            <person name="Salvucci A."/>
            <person name="Crous P.W."/>
            <person name="Stergiopoulos I."/>
        </authorList>
    </citation>
    <scope>NUCLEOTIDE SEQUENCE [LARGE SCALE GENOMIC DNA]</scope>
    <source>
        <strain evidence="4 5">CBS 116634</strain>
    </source>
</reference>
<feature type="compositionally biased region" description="Acidic residues" evidence="2">
    <location>
        <begin position="1249"/>
        <end position="1288"/>
    </location>
</feature>
<dbReference type="InterPro" id="IPR029018">
    <property type="entry name" value="Hex-like_dom2"/>
</dbReference>
<dbReference type="Pfam" id="PF15979">
    <property type="entry name" value="Glyco_hydro_115"/>
    <property type="match status" value="1"/>
</dbReference>
<dbReference type="InterPro" id="IPR041437">
    <property type="entry name" value="GH115_C"/>
</dbReference>
<accession>A0A139IRP0</accession>
<evidence type="ECO:0000313" key="4">
    <source>
        <dbReference type="EMBL" id="KXT17262.1"/>
    </source>
</evidence>
<keyword evidence="5" id="KW-1185">Reference proteome</keyword>
<keyword evidence="1" id="KW-0378">Hydrolase</keyword>
<feature type="region of interest" description="Disordered" evidence="2">
    <location>
        <begin position="1065"/>
        <end position="1169"/>
    </location>
</feature>
<dbReference type="InterPro" id="IPR031924">
    <property type="entry name" value="GH115"/>
</dbReference>
<feature type="region of interest" description="Disordered" evidence="2">
    <location>
        <begin position="1427"/>
        <end position="1475"/>
    </location>
</feature>
<name>A0A139IRP0_9PEZI</name>
<dbReference type="InterPro" id="IPR042301">
    <property type="entry name" value="GH115_sf"/>
</dbReference>
<evidence type="ECO:0000313" key="5">
    <source>
        <dbReference type="Proteomes" id="UP000073492"/>
    </source>
</evidence>
<dbReference type="OrthoDB" id="4849794at2759"/>
<dbReference type="Gene3D" id="1.20.58.2150">
    <property type="match status" value="1"/>
</dbReference>